<dbReference type="OMA" id="ARWIFLM"/>
<keyword evidence="7 10" id="KW-1133">Transmembrane helix</keyword>
<dbReference type="Proteomes" id="UP000222542">
    <property type="component" value="Unassembled WGS sequence"/>
</dbReference>
<dbReference type="InterPro" id="IPR003663">
    <property type="entry name" value="Sugar/inositol_transpt"/>
</dbReference>
<dbReference type="SUPFAM" id="SSF103473">
    <property type="entry name" value="MFS general substrate transporter"/>
    <property type="match status" value="1"/>
</dbReference>
<protein>
    <recommendedName>
        <fullName evidence="11">Major facilitator superfamily (MFS) profile domain-containing protein</fullName>
    </recommendedName>
</protein>
<dbReference type="InterPro" id="IPR005828">
    <property type="entry name" value="MFS_sugar_transport-like"/>
</dbReference>
<keyword evidence="13" id="KW-1185">Reference proteome</keyword>
<accession>A0A2G2Z890</accession>
<dbReference type="Gene3D" id="1.20.1250.20">
    <property type="entry name" value="MFS general substrate transporter like domains"/>
    <property type="match status" value="1"/>
</dbReference>
<dbReference type="InterPro" id="IPR045262">
    <property type="entry name" value="STP/PLT_plant"/>
</dbReference>
<evidence type="ECO:0000256" key="6">
    <source>
        <dbReference type="ARBA" id="ARBA00022847"/>
    </source>
</evidence>
<evidence type="ECO:0000256" key="1">
    <source>
        <dbReference type="ARBA" id="ARBA00004141"/>
    </source>
</evidence>
<gene>
    <name evidence="12" type="ORF">T459_16241</name>
</gene>
<evidence type="ECO:0000313" key="13">
    <source>
        <dbReference type="Proteomes" id="UP000222542"/>
    </source>
</evidence>
<feature type="domain" description="Major facilitator superfamily (MFS) profile" evidence="11">
    <location>
        <begin position="1"/>
        <end position="112"/>
    </location>
</feature>
<keyword evidence="8 10" id="KW-0472">Membrane</keyword>
<dbReference type="PANTHER" id="PTHR23500">
    <property type="entry name" value="SOLUTE CARRIER FAMILY 2, FACILITATED GLUCOSE TRANSPORTER"/>
    <property type="match status" value="1"/>
</dbReference>
<comment type="similarity">
    <text evidence="9">Belongs to the major facilitator superfamily. Phosphate:H(+) symporter (TC 2.A.1.9) family.</text>
</comment>
<comment type="caution">
    <text evidence="12">The sequence shown here is derived from an EMBL/GenBank/DDBJ whole genome shotgun (WGS) entry which is preliminary data.</text>
</comment>
<dbReference type="InterPro" id="IPR020846">
    <property type="entry name" value="MFS_dom"/>
</dbReference>
<dbReference type="EMBL" id="AYRZ02000006">
    <property type="protein sequence ID" value="PHT78189.1"/>
    <property type="molecule type" value="Genomic_DNA"/>
</dbReference>
<organism evidence="12 13">
    <name type="scientific">Capsicum annuum</name>
    <name type="common">Capsicum pepper</name>
    <dbReference type="NCBI Taxonomy" id="4072"/>
    <lineage>
        <taxon>Eukaryota</taxon>
        <taxon>Viridiplantae</taxon>
        <taxon>Streptophyta</taxon>
        <taxon>Embryophyta</taxon>
        <taxon>Tracheophyta</taxon>
        <taxon>Spermatophyta</taxon>
        <taxon>Magnoliopsida</taxon>
        <taxon>eudicotyledons</taxon>
        <taxon>Gunneridae</taxon>
        <taxon>Pentapetalae</taxon>
        <taxon>asterids</taxon>
        <taxon>lamiids</taxon>
        <taxon>Solanales</taxon>
        <taxon>Solanaceae</taxon>
        <taxon>Solanoideae</taxon>
        <taxon>Capsiceae</taxon>
        <taxon>Capsicum</taxon>
    </lineage>
</organism>
<evidence type="ECO:0000256" key="10">
    <source>
        <dbReference type="SAM" id="Phobius"/>
    </source>
</evidence>
<proteinExistence type="inferred from homology"/>
<sequence>MYFRGILAVHLKSKNVIPKHYEHIVVVSICVFVMGFAWSWGPLGWLIPSEIYPLETRTAGFFFTVSMNMICTFIIAQAFRTMLCHLRSGIFFFAVWIVVMGTFAYVFLPETK</sequence>
<dbReference type="PROSITE" id="PS50850">
    <property type="entry name" value="MFS"/>
    <property type="match status" value="1"/>
</dbReference>
<dbReference type="GO" id="GO:0016020">
    <property type="term" value="C:membrane"/>
    <property type="evidence" value="ECO:0007669"/>
    <property type="project" value="UniProtKB-SubCell"/>
</dbReference>
<dbReference type="InterPro" id="IPR036259">
    <property type="entry name" value="MFS_trans_sf"/>
</dbReference>
<evidence type="ECO:0000256" key="5">
    <source>
        <dbReference type="ARBA" id="ARBA00022692"/>
    </source>
</evidence>
<dbReference type="Gramene" id="PHT78189">
    <property type="protein sequence ID" value="PHT78189"/>
    <property type="gene ID" value="T459_16241"/>
</dbReference>
<evidence type="ECO:0000256" key="7">
    <source>
        <dbReference type="ARBA" id="ARBA00022989"/>
    </source>
</evidence>
<keyword evidence="6" id="KW-0769">Symport</keyword>
<feature type="transmembrane region" description="Helical" evidence="10">
    <location>
        <begin position="90"/>
        <end position="108"/>
    </location>
</feature>
<evidence type="ECO:0000259" key="11">
    <source>
        <dbReference type="PROSITE" id="PS50850"/>
    </source>
</evidence>
<evidence type="ECO:0000256" key="3">
    <source>
        <dbReference type="ARBA" id="ARBA00022448"/>
    </source>
</evidence>
<dbReference type="AlphaFoldDB" id="A0A2G2Z890"/>
<dbReference type="GO" id="GO:0015293">
    <property type="term" value="F:symporter activity"/>
    <property type="evidence" value="ECO:0007669"/>
    <property type="project" value="UniProtKB-KW"/>
</dbReference>
<comment type="subcellular location">
    <subcellularLocation>
        <location evidence="1">Membrane</location>
        <topology evidence="1">Multi-pass membrane protein</topology>
    </subcellularLocation>
</comment>
<dbReference type="GO" id="GO:0015144">
    <property type="term" value="F:carbohydrate transmembrane transporter activity"/>
    <property type="evidence" value="ECO:0007669"/>
    <property type="project" value="InterPro"/>
</dbReference>
<keyword evidence="4" id="KW-0762">Sugar transport</keyword>
<dbReference type="Pfam" id="PF00083">
    <property type="entry name" value="Sugar_tr"/>
    <property type="match status" value="1"/>
</dbReference>
<evidence type="ECO:0000256" key="4">
    <source>
        <dbReference type="ARBA" id="ARBA00022597"/>
    </source>
</evidence>
<evidence type="ECO:0000256" key="9">
    <source>
        <dbReference type="ARBA" id="ARBA00044504"/>
    </source>
</evidence>
<reference evidence="12 13" key="1">
    <citation type="journal article" date="2014" name="Nat. Genet.">
        <title>Genome sequence of the hot pepper provides insights into the evolution of pungency in Capsicum species.</title>
        <authorList>
            <person name="Kim S."/>
            <person name="Park M."/>
            <person name="Yeom S.I."/>
            <person name="Kim Y.M."/>
            <person name="Lee J.M."/>
            <person name="Lee H.A."/>
            <person name="Seo E."/>
            <person name="Choi J."/>
            <person name="Cheong K."/>
            <person name="Kim K.T."/>
            <person name="Jung K."/>
            <person name="Lee G.W."/>
            <person name="Oh S.K."/>
            <person name="Bae C."/>
            <person name="Kim S.B."/>
            <person name="Lee H.Y."/>
            <person name="Kim S.Y."/>
            <person name="Kim M.S."/>
            <person name="Kang B.C."/>
            <person name="Jo Y.D."/>
            <person name="Yang H.B."/>
            <person name="Jeong H.J."/>
            <person name="Kang W.H."/>
            <person name="Kwon J.K."/>
            <person name="Shin C."/>
            <person name="Lim J.Y."/>
            <person name="Park J.H."/>
            <person name="Huh J.H."/>
            <person name="Kim J.S."/>
            <person name="Kim B.D."/>
            <person name="Cohen O."/>
            <person name="Paran I."/>
            <person name="Suh M.C."/>
            <person name="Lee S.B."/>
            <person name="Kim Y.K."/>
            <person name="Shin Y."/>
            <person name="Noh S.J."/>
            <person name="Park J."/>
            <person name="Seo Y.S."/>
            <person name="Kwon S.Y."/>
            <person name="Kim H.A."/>
            <person name="Park J.M."/>
            <person name="Kim H.J."/>
            <person name="Choi S.B."/>
            <person name="Bosland P.W."/>
            <person name="Reeves G."/>
            <person name="Jo S.H."/>
            <person name="Lee B.W."/>
            <person name="Cho H.T."/>
            <person name="Choi H.S."/>
            <person name="Lee M.S."/>
            <person name="Yu Y."/>
            <person name="Do Choi Y."/>
            <person name="Park B.S."/>
            <person name="van Deynze A."/>
            <person name="Ashrafi H."/>
            <person name="Hill T."/>
            <person name="Kim W.T."/>
            <person name="Pai H.S."/>
            <person name="Ahn H.K."/>
            <person name="Yeam I."/>
            <person name="Giovannoni J.J."/>
            <person name="Rose J.K."/>
            <person name="Sorensen I."/>
            <person name="Lee S.J."/>
            <person name="Kim R.W."/>
            <person name="Choi I.Y."/>
            <person name="Choi B.S."/>
            <person name="Lim J.S."/>
            <person name="Lee Y.H."/>
            <person name="Choi D."/>
        </authorList>
    </citation>
    <scope>NUCLEOTIDE SEQUENCE [LARGE SCALE GENOMIC DNA]</scope>
    <source>
        <strain evidence="13">cv. CM334</strain>
    </source>
</reference>
<reference evidence="12 13" key="2">
    <citation type="journal article" date="2017" name="Genome Biol.">
        <title>New reference genome sequences of hot pepper reveal the massive evolution of plant disease-resistance genes by retroduplication.</title>
        <authorList>
            <person name="Kim S."/>
            <person name="Park J."/>
            <person name="Yeom S.I."/>
            <person name="Kim Y.M."/>
            <person name="Seo E."/>
            <person name="Kim K.T."/>
            <person name="Kim M.S."/>
            <person name="Lee J.M."/>
            <person name="Cheong K."/>
            <person name="Shin H.S."/>
            <person name="Kim S.B."/>
            <person name="Han K."/>
            <person name="Lee J."/>
            <person name="Park M."/>
            <person name="Lee H.A."/>
            <person name="Lee H.Y."/>
            <person name="Lee Y."/>
            <person name="Oh S."/>
            <person name="Lee J.H."/>
            <person name="Choi E."/>
            <person name="Choi E."/>
            <person name="Lee S.E."/>
            <person name="Jeon J."/>
            <person name="Kim H."/>
            <person name="Choi G."/>
            <person name="Song H."/>
            <person name="Lee J."/>
            <person name="Lee S.C."/>
            <person name="Kwon J.K."/>
            <person name="Lee H.Y."/>
            <person name="Koo N."/>
            <person name="Hong Y."/>
            <person name="Kim R.W."/>
            <person name="Kang W.H."/>
            <person name="Huh J.H."/>
            <person name="Kang B.C."/>
            <person name="Yang T.J."/>
            <person name="Lee Y.H."/>
            <person name="Bennetzen J.L."/>
            <person name="Choi D."/>
        </authorList>
    </citation>
    <scope>NUCLEOTIDE SEQUENCE [LARGE SCALE GENOMIC DNA]</scope>
    <source>
        <strain evidence="13">cv. CM334</strain>
    </source>
</reference>
<keyword evidence="3" id="KW-0813">Transport</keyword>
<comment type="similarity">
    <text evidence="2">Belongs to the major facilitator superfamily. Sugar transporter (TC 2.A.1.1) family.</text>
</comment>
<dbReference type="PRINTS" id="PR00171">
    <property type="entry name" value="SUGRTRNSPORT"/>
</dbReference>
<evidence type="ECO:0000313" key="12">
    <source>
        <dbReference type="EMBL" id="PHT78189.1"/>
    </source>
</evidence>
<keyword evidence="5 10" id="KW-0812">Transmembrane</keyword>
<name>A0A2G2Z890_CAPAN</name>
<feature type="transmembrane region" description="Helical" evidence="10">
    <location>
        <begin position="21"/>
        <end position="40"/>
    </location>
</feature>
<evidence type="ECO:0000256" key="8">
    <source>
        <dbReference type="ARBA" id="ARBA00023136"/>
    </source>
</evidence>
<dbReference type="PANTHER" id="PTHR23500:SF511">
    <property type="entry name" value="SUGAR TRANSPORT PROTEIN 2"/>
    <property type="match status" value="1"/>
</dbReference>
<feature type="transmembrane region" description="Helical" evidence="10">
    <location>
        <begin position="60"/>
        <end position="78"/>
    </location>
</feature>
<evidence type="ECO:0000256" key="2">
    <source>
        <dbReference type="ARBA" id="ARBA00010992"/>
    </source>
</evidence>